<keyword evidence="4" id="KW-1185">Reference proteome</keyword>
<evidence type="ECO:0000259" key="2">
    <source>
        <dbReference type="Pfam" id="PF07833"/>
    </source>
</evidence>
<dbReference type="SUPFAM" id="SSF55383">
    <property type="entry name" value="Copper amine oxidase, domain N"/>
    <property type="match status" value="1"/>
</dbReference>
<organism evidence="3 4">
    <name type="scientific">Paenibacillus thermoaerophilus</name>
    <dbReference type="NCBI Taxonomy" id="1215385"/>
    <lineage>
        <taxon>Bacteria</taxon>
        <taxon>Bacillati</taxon>
        <taxon>Bacillota</taxon>
        <taxon>Bacilli</taxon>
        <taxon>Bacillales</taxon>
        <taxon>Paenibacillaceae</taxon>
        <taxon>Paenibacillus</taxon>
    </lineage>
</organism>
<dbReference type="Proteomes" id="UP001596528">
    <property type="component" value="Unassembled WGS sequence"/>
</dbReference>
<feature type="domain" description="Copper amine oxidase-like N-terminal" evidence="2">
    <location>
        <begin position="151"/>
        <end position="186"/>
    </location>
</feature>
<dbReference type="RefSeq" id="WP_170209447.1">
    <property type="nucleotide sequence ID" value="NZ_JBHTGQ010000010.1"/>
</dbReference>
<sequence>MKLRKWAMGLLAAGLLTAGLSAGSPREAYAESKQIEVSFSPVHFIFGGEELDPPEGQRAFLYKDSTYVPLRFASYALGKAVDWDPDTYTVTVREPKAEEKVSIDAYIEERKAGDRPILPVDASALQPITIDAYFEKVNYVFGKRTVQPPAELPGIIIDGSLYVPLRFVSESAGNKLEWDGETYAITGVSTAEGAKPYDEIVLEAEQAFQELVSGFTSEFYVLKSEYDGADDAGREEVLLQGARKLLEGQETFRSEILETLKAKLKAGNYYEGAVDQLAAQFEDKKQGVINLVTLFTGKDLTPYLEKAEKELEGK</sequence>
<dbReference type="Gene3D" id="3.30.457.10">
    <property type="entry name" value="Copper amine oxidase-like, N-terminal domain"/>
    <property type="match status" value="1"/>
</dbReference>
<feature type="domain" description="Copper amine oxidase-like N-terminal" evidence="2">
    <location>
        <begin position="57"/>
        <end position="104"/>
    </location>
</feature>
<name>A0ABW2UZ42_9BACL</name>
<gene>
    <name evidence="3" type="ORF">ACFQWB_04210</name>
</gene>
<protein>
    <submittedName>
        <fullName evidence="3">Copper amine oxidase N-terminal domain-containing protein</fullName>
    </submittedName>
</protein>
<evidence type="ECO:0000256" key="1">
    <source>
        <dbReference type="SAM" id="SignalP"/>
    </source>
</evidence>
<dbReference type="InterPro" id="IPR036582">
    <property type="entry name" value="Mao_N_sf"/>
</dbReference>
<comment type="caution">
    <text evidence="3">The sequence shown here is derived from an EMBL/GenBank/DDBJ whole genome shotgun (WGS) entry which is preliminary data.</text>
</comment>
<proteinExistence type="predicted"/>
<feature type="signal peptide" evidence="1">
    <location>
        <begin position="1"/>
        <end position="30"/>
    </location>
</feature>
<dbReference type="EMBL" id="JBHTGQ010000010">
    <property type="protein sequence ID" value="MFC7749149.1"/>
    <property type="molecule type" value="Genomic_DNA"/>
</dbReference>
<accession>A0ABW2UZ42</accession>
<dbReference type="Pfam" id="PF07833">
    <property type="entry name" value="Cu_amine_oxidN1"/>
    <property type="match status" value="2"/>
</dbReference>
<keyword evidence="1" id="KW-0732">Signal</keyword>
<evidence type="ECO:0000313" key="4">
    <source>
        <dbReference type="Proteomes" id="UP001596528"/>
    </source>
</evidence>
<evidence type="ECO:0000313" key="3">
    <source>
        <dbReference type="EMBL" id="MFC7749149.1"/>
    </source>
</evidence>
<feature type="chain" id="PRO_5047540925" evidence="1">
    <location>
        <begin position="31"/>
        <end position="314"/>
    </location>
</feature>
<reference evidence="4" key="1">
    <citation type="journal article" date="2019" name="Int. J. Syst. Evol. Microbiol.">
        <title>The Global Catalogue of Microorganisms (GCM) 10K type strain sequencing project: providing services to taxonomists for standard genome sequencing and annotation.</title>
        <authorList>
            <consortium name="The Broad Institute Genomics Platform"/>
            <consortium name="The Broad Institute Genome Sequencing Center for Infectious Disease"/>
            <person name="Wu L."/>
            <person name="Ma J."/>
        </authorList>
    </citation>
    <scope>NUCLEOTIDE SEQUENCE [LARGE SCALE GENOMIC DNA]</scope>
    <source>
        <strain evidence="4">JCM 18657</strain>
    </source>
</reference>
<dbReference type="InterPro" id="IPR012854">
    <property type="entry name" value="Cu_amine_oxidase-like_N"/>
</dbReference>